<dbReference type="InterPro" id="IPR020583">
    <property type="entry name" value="Inositol_monoP_metal-BS"/>
</dbReference>
<accession>A0A1I1BIH1</accession>
<name>A0A1I1BIH1_9PSEU</name>
<dbReference type="OrthoDB" id="9772456at2"/>
<dbReference type="PROSITE" id="PS00630">
    <property type="entry name" value="IMP_2"/>
    <property type="match status" value="1"/>
</dbReference>
<dbReference type="EC" id="3.1.3.25" evidence="2"/>
<evidence type="ECO:0000256" key="4">
    <source>
        <dbReference type="ARBA" id="ARBA00022801"/>
    </source>
</evidence>
<dbReference type="CDD" id="cd01637">
    <property type="entry name" value="IMPase_like"/>
    <property type="match status" value="1"/>
</dbReference>
<protein>
    <recommendedName>
        <fullName evidence="2">inositol-phosphate phosphatase</fullName>
        <ecNumber evidence="2">3.1.3.25</ecNumber>
    </recommendedName>
</protein>
<keyword evidence="8" id="KW-1185">Reference proteome</keyword>
<feature type="binding site" evidence="6">
    <location>
        <position position="85"/>
    </location>
    <ligand>
        <name>Mg(2+)</name>
        <dbReference type="ChEBI" id="CHEBI:18420"/>
        <label>1</label>
        <note>catalytic</note>
    </ligand>
</feature>
<comment type="catalytic activity">
    <reaction evidence="1">
        <text>a myo-inositol phosphate + H2O = myo-inositol + phosphate</text>
        <dbReference type="Rhea" id="RHEA:24056"/>
        <dbReference type="ChEBI" id="CHEBI:15377"/>
        <dbReference type="ChEBI" id="CHEBI:17268"/>
        <dbReference type="ChEBI" id="CHEBI:43474"/>
        <dbReference type="ChEBI" id="CHEBI:84139"/>
        <dbReference type="EC" id="3.1.3.25"/>
    </reaction>
</comment>
<dbReference type="GO" id="GO:0046854">
    <property type="term" value="P:phosphatidylinositol phosphate biosynthetic process"/>
    <property type="evidence" value="ECO:0007669"/>
    <property type="project" value="InterPro"/>
</dbReference>
<dbReference type="EMBL" id="FOKG01000014">
    <property type="protein sequence ID" value="SFB49436.1"/>
    <property type="molecule type" value="Genomic_DNA"/>
</dbReference>
<sequence>MPFPNLDHALKAAQRAIDLAVHHALNHQPTHITTKGDRDVVTNVDLAVENLIRHRLSDWDPAVGFVGEENGSSGDENTYWVLDPIDGTINFSHGSPLCAIALGLVQDDQPLLGVTAVPFLGHRYWAVKGEGAYRDGDPIAVSTTTSLDNALIGMCDYGSGPDASTRDRLCNDLDQRLTGQAQGVRRLGTTALELVWVADGTLDASILFGNRTWDTASGAIIAREAGALVLDADGSPHTTRSHCTLATTPALADVLVPMMDIARDTNYWPRPAGTQ</sequence>
<feature type="binding site" evidence="6">
    <location>
        <position position="86"/>
    </location>
    <ligand>
        <name>Mg(2+)</name>
        <dbReference type="ChEBI" id="CHEBI:18420"/>
        <label>1</label>
        <note>catalytic</note>
    </ligand>
</feature>
<dbReference type="InterPro" id="IPR000760">
    <property type="entry name" value="Inositol_monophosphatase-like"/>
</dbReference>
<feature type="binding site" evidence="6">
    <location>
        <position position="68"/>
    </location>
    <ligand>
        <name>Mg(2+)</name>
        <dbReference type="ChEBI" id="CHEBI:18420"/>
        <label>1</label>
        <note>catalytic</note>
    </ligand>
</feature>
<dbReference type="Gene3D" id="3.40.190.80">
    <property type="match status" value="1"/>
</dbReference>
<keyword evidence="5 6" id="KW-0460">Magnesium</keyword>
<proteinExistence type="predicted"/>
<dbReference type="Proteomes" id="UP000243799">
    <property type="component" value="Unassembled WGS sequence"/>
</dbReference>
<feature type="binding site" evidence="6">
    <location>
        <position position="83"/>
    </location>
    <ligand>
        <name>Mg(2+)</name>
        <dbReference type="ChEBI" id="CHEBI:18420"/>
        <label>1</label>
        <note>catalytic</note>
    </ligand>
</feature>
<dbReference type="InterPro" id="IPR020550">
    <property type="entry name" value="Inositol_monophosphatase_CS"/>
</dbReference>
<evidence type="ECO:0000256" key="3">
    <source>
        <dbReference type="ARBA" id="ARBA00022723"/>
    </source>
</evidence>
<dbReference type="Gene3D" id="3.30.540.10">
    <property type="entry name" value="Fructose-1,6-Bisphosphatase, subunit A, domain 1"/>
    <property type="match status" value="1"/>
</dbReference>
<dbReference type="PANTHER" id="PTHR20854">
    <property type="entry name" value="INOSITOL MONOPHOSPHATASE"/>
    <property type="match status" value="1"/>
</dbReference>
<keyword evidence="3 6" id="KW-0479">Metal-binding</keyword>
<comment type="cofactor">
    <cofactor evidence="6">
        <name>Mg(2+)</name>
        <dbReference type="ChEBI" id="CHEBI:18420"/>
    </cofactor>
</comment>
<dbReference type="STRING" id="490629.SAMN05216266_11434"/>
<evidence type="ECO:0000256" key="2">
    <source>
        <dbReference type="ARBA" id="ARBA00013106"/>
    </source>
</evidence>
<dbReference type="SUPFAM" id="SSF56655">
    <property type="entry name" value="Carbohydrate phosphatase"/>
    <property type="match status" value="1"/>
</dbReference>
<feature type="binding site" evidence="6">
    <location>
        <position position="214"/>
    </location>
    <ligand>
        <name>Mg(2+)</name>
        <dbReference type="ChEBI" id="CHEBI:18420"/>
        <label>1</label>
        <note>catalytic</note>
    </ligand>
</feature>
<evidence type="ECO:0000313" key="7">
    <source>
        <dbReference type="EMBL" id="SFB49436.1"/>
    </source>
</evidence>
<dbReference type="GO" id="GO:0008934">
    <property type="term" value="F:inositol monophosphate 1-phosphatase activity"/>
    <property type="evidence" value="ECO:0007669"/>
    <property type="project" value="TreeGrafter"/>
</dbReference>
<keyword evidence="4" id="KW-0378">Hydrolase</keyword>
<evidence type="ECO:0000256" key="6">
    <source>
        <dbReference type="PIRSR" id="PIRSR600760-2"/>
    </source>
</evidence>
<dbReference type="GO" id="GO:0006020">
    <property type="term" value="P:inositol metabolic process"/>
    <property type="evidence" value="ECO:0007669"/>
    <property type="project" value="TreeGrafter"/>
</dbReference>
<dbReference type="GO" id="GO:0046872">
    <property type="term" value="F:metal ion binding"/>
    <property type="evidence" value="ECO:0007669"/>
    <property type="project" value="UniProtKB-KW"/>
</dbReference>
<reference evidence="8" key="1">
    <citation type="submission" date="2016-10" db="EMBL/GenBank/DDBJ databases">
        <authorList>
            <person name="Varghese N."/>
            <person name="Submissions S."/>
        </authorList>
    </citation>
    <scope>NUCLEOTIDE SEQUENCE [LARGE SCALE GENOMIC DNA]</scope>
    <source>
        <strain evidence="8">CGMCC 4.3568</strain>
    </source>
</reference>
<dbReference type="Pfam" id="PF00459">
    <property type="entry name" value="Inositol_P"/>
    <property type="match status" value="1"/>
</dbReference>
<evidence type="ECO:0000256" key="1">
    <source>
        <dbReference type="ARBA" id="ARBA00001033"/>
    </source>
</evidence>
<evidence type="ECO:0000256" key="5">
    <source>
        <dbReference type="ARBA" id="ARBA00022842"/>
    </source>
</evidence>
<gene>
    <name evidence="7" type="ORF">SAMN05216266_11434</name>
</gene>
<dbReference type="RefSeq" id="WP_091675180.1">
    <property type="nucleotide sequence ID" value="NZ_FOKG01000014.1"/>
</dbReference>
<organism evidence="7 8">
    <name type="scientific">Amycolatopsis marina</name>
    <dbReference type="NCBI Taxonomy" id="490629"/>
    <lineage>
        <taxon>Bacteria</taxon>
        <taxon>Bacillati</taxon>
        <taxon>Actinomycetota</taxon>
        <taxon>Actinomycetes</taxon>
        <taxon>Pseudonocardiales</taxon>
        <taxon>Pseudonocardiaceae</taxon>
        <taxon>Amycolatopsis</taxon>
    </lineage>
</organism>
<dbReference type="AlphaFoldDB" id="A0A1I1BIH1"/>
<dbReference type="PROSITE" id="PS00629">
    <property type="entry name" value="IMP_1"/>
    <property type="match status" value="1"/>
</dbReference>
<evidence type="ECO:0000313" key="8">
    <source>
        <dbReference type="Proteomes" id="UP000243799"/>
    </source>
</evidence>
<dbReference type="PRINTS" id="PR00377">
    <property type="entry name" value="IMPHPHTASES"/>
</dbReference>
<dbReference type="GO" id="GO:0007165">
    <property type="term" value="P:signal transduction"/>
    <property type="evidence" value="ECO:0007669"/>
    <property type="project" value="TreeGrafter"/>
</dbReference>
<dbReference type="PANTHER" id="PTHR20854:SF4">
    <property type="entry name" value="INOSITOL-1-MONOPHOSPHATASE-RELATED"/>
    <property type="match status" value="1"/>
</dbReference>